<evidence type="ECO:0000256" key="6">
    <source>
        <dbReference type="PROSITE-ProRule" id="PRU00283"/>
    </source>
</evidence>
<feature type="coiled-coil region" evidence="7">
    <location>
        <begin position="703"/>
        <end position="760"/>
    </location>
</feature>
<dbReference type="InterPro" id="IPR027640">
    <property type="entry name" value="Kinesin-like_fam"/>
</dbReference>
<evidence type="ECO:0000256" key="3">
    <source>
        <dbReference type="ARBA" id="ARBA00022741"/>
    </source>
</evidence>
<dbReference type="GO" id="GO:0008017">
    <property type="term" value="F:microtubule binding"/>
    <property type="evidence" value="ECO:0007669"/>
    <property type="project" value="InterPro"/>
</dbReference>
<comment type="similarity">
    <text evidence="1">Belongs to the TRAFAC class myosin-kinesin ATPase superfamily. Kinesin family. KIN-14 subfamily.</text>
</comment>
<keyword evidence="11" id="KW-1185">Reference proteome</keyword>
<keyword evidence="4" id="KW-0067">ATP-binding</keyword>
<dbReference type="InterPro" id="IPR036961">
    <property type="entry name" value="Kinesin_motor_dom_sf"/>
</dbReference>
<dbReference type="SUPFAM" id="SSF52540">
    <property type="entry name" value="P-loop containing nucleoside triphosphate hydrolases"/>
    <property type="match status" value="1"/>
</dbReference>
<reference evidence="10" key="1">
    <citation type="submission" date="2023-01" db="EMBL/GenBank/DDBJ databases">
        <title>Metagenome sequencing of chrysophaentin producing Chrysophaeum taylorii.</title>
        <authorList>
            <person name="Davison J."/>
            <person name="Bewley C."/>
        </authorList>
    </citation>
    <scope>NUCLEOTIDE SEQUENCE</scope>
    <source>
        <strain evidence="10">NIES-1699</strain>
    </source>
</reference>
<dbReference type="GO" id="GO:0007018">
    <property type="term" value="P:microtubule-based movement"/>
    <property type="evidence" value="ECO:0007669"/>
    <property type="project" value="InterPro"/>
</dbReference>
<proteinExistence type="inferred from homology"/>
<name>A0AAD7U6K0_9STRA</name>
<sequence length="1174" mass="129769">MDGDVALRVDEGSRQKIAALEKEVSDELRDSHKLLQAEQHELERAKLISSFNERCEAFRRYEEKLERRAKAAEKRRAKDREETLRVRADNQKLAAEVEAARDFIALLQQAQRARLSDALCEPCPPAAMPKVGPGMVAAAATSELQELRVQAATLARTLEQAKKGNSCAATFLDNADIAEAAECRSRLELAVERERKRTSEARIRTQSECRRVSLRAFVSLAATMKKRFEMMALAHSFRTWSNATLVRAVHRVVTQAELSCRKRIASMRIHVSVSRCASFIGSTSFADIPPLPPPLTMDTRRNADHERPTGAAGHLGIEPHRFSDEGSFSALERQVAELVDRFNIERSQIHRTLATERLSHESQMAAARTAVKTANAEARLFEEEAESSRRSLERVTHERDCAVDDAERMRRDVEAAGSELKRALGEARREAESAISTLRNVEQELEETEARKEQFCKEAEDDRERCLALRHDERRAAHAAFDAALALAGRAQHEGLIQAEALIQTERERWLLEQAERDGVASNAEFERRAAESAARSAAIQGAIGEERARADEVQGQLRALLSLERERALEAKATCEDVLAQHQISEMRHTAAEQELSEARALLHDIQHECDLAKAAAAASSKALPIEAARALAAEEVAASLETKLKSCVARSRRARLRNLRLAAQAARAEARATELCEDWGRAATTAGDALRIELDVSRFALDESRQRLQQALGRIEEVEEARRKDALEAGPPASTRELADLRARTAELEEALRHANSIRRRLHNTLQNLRGNVRVVARVRPPNNTNGRGHQDAVAVDSDGCTIVLRPPSRDGVDGTALVFEEVEELVQSAMDGYDVSILAYTMHGDNTAVLGDGIIPRATVALTVSKAQLESQGWRYAIEASSVEVYDEKVYDLLAGWSDVTRTTCQRAASDGPALELRTHRASDVATRVSPIVEGITAWRVDPADPEAISNLVKRAAASRTTRTTALNDRSSRSHAVFIIQLRGYHEGQGTRTSGSLVLVDLAGSERAGRSGAVDDQLREACSINKSLSCLVDVFAALARLSQTKKKNCSVDCAKHVPYRNSKLTRLLQTSLSGDGKALLIVALSPETSALAETTCTLRFASEVARIECGRPTKRTRRSPRNRQSESPVPRERRARSVEPKGPTIEPTSSAPIMYTLDAQANTHQKHRRHQ</sequence>
<evidence type="ECO:0000256" key="1">
    <source>
        <dbReference type="ARBA" id="ARBA00010899"/>
    </source>
</evidence>
<keyword evidence="2" id="KW-0493">Microtubule</keyword>
<feature type="compositionally biased region" description="Basic and acidic residues" evidence="8">
    <location>
        <begin position="1132"/>
        <end position="1142"/>
    </location>
</feature>
<dbReference type="Pfam" id="PF16796">
    <property type="entry name" value="Microtub_bd"/>
    <property type="match status" value="1"/>
</dbReference>
<keyword evidence="7" id="KW-0175">Coiled coil</keyword>
<comment type="caution">
    <text evidence="6">Lacks conserved residue(s) required for the propagation of feature annotation.</text>
</comment>
<accession>A0AAD7U6K0</accession>
<dbReference type="PRINTS" id="PR00380">
    <property type="entry name" value="KINESINHEAVY"/>
</dbReference>
<dbReference type="InterPro" id="IPR027417">
    <property type="entry name" value="P-loop_NTPase"/>
</dbReference>
<dbReference type="PANTHER" id="PTHR47972">
    <property type="entry name" value="KINESIN-LIKE PROTEIN KLP-3"/>
    <property type="match status" value="1"/>
</dbReference>
<dbReference type="EMBL" id="JAQMWT010000662">
    <property type="protein sequence ID" value="KAJ8598704.1"/>
    <property type="molecule type" value="Genomic_DNA"/>
</dbReference>
<dbReference type="PROSITE" id="PS00411">
    <property type="entry name" value="KINESIN_MOTOR_1"/>
    <property type="match status" value="1"/>
</dbReference>
<dbReference type="InterPro" id="IPR031852">
    <property type="entry name" value="Vik1/Cik1_MT-bd"/>
</dbReference>
<feature type="compositionally biased region" description="Basic residues" evidence="8">
    <location>
        <begin position="1115"/>
        <end position="1124"/>
    </location>
</feature>
<dbReference type="PANTHER" id="PTHR47972:SF45">
    <property type="entry name" value="PROTEIN CLARET SEGREGATIONAL"/>
    <property type="match status" value="1"/>
</dbReference>
<evidence type="ECO:0000256" key="7">
    <source>
        <dbReference type="SAM" id="Coils"/>
    </source>
</evidence>
<keyword evidence="5" id="KW-0505">Motor protein</keyword>
<feature type="region of interest" description="Disordered" evidence="8">
    <location>
        <begin position="1114"/>
        <end position="1174"/>
    </location>
</feature>
<dbReference type="Pfam" id="PF00225">
    <property type="entry name" value="Kinesin"/>
    <property type="match status" value="1"/>
</dbReference>
<dbReference type="Gene3D" id="3.40.850.10">
    <property type="entry name" value="Kinesin motor domain"/>
    <property type="match status" value="1"/>
</dbReference>
<evidence type="ECO:0000313" key="10">
    <source>
        <dbReference type="EMBL" id="KAJ8598704.1"/>
    </source>
</evidence>
<comment type="caution">
    <text evidence="10">The sequence shown here is derived from an EMBL/GenBank/DDBJ whole genome shotgun (WGS) entry which is preliminary data.</text>
</comment>
<evidence type="ECO:0000256" key="5">
    <source>
        <dbReference type="ARBA" id="ARBA00023175"/>
    </source>
</evidence>
<evidence type="ECO:0000256" key="4">
    <source>
        <dbReference type="ARBA" id="ARBA00022840"/>
    </source>
</evidence>
<evidence type="ECO:0000256" key="2">
    <source>
        <dbReference type="ARBA" id="ARBA00022701"/>
    </source>
</evidence>
<evidence type="ECO:0000256" key="8">
    <source>
        <dbReference type="SAM" id="MobiDB-lite"/>
    </source>
</evidence>
<dbReference type="GO" id="GO:0005874">
    <property type="term" value="C:microtubule"/>
    <property type="evidence" value="ECO:0007669"/>
    <property type="project" value="UniProtKB-KW"/>
</dbReference>
<organism evidence="10 11">
    <name type="scientific">Chrysophaeum taylorii</name>
    <dbReference type="NCBI Taxonomy" id="2483200"/>
    <lineage>
        <taxon>Eukaryota</taxon>
        <taxon>Sar</taxon>
        <taxon>Stramenopiles</taxon>
        <taxon>Ochrophyta</taxon>
        <taxon>Pelagophyceae</taxon>
        <taxon>Pelagomonadales</taxon>
        <taxon>Pelagomonadaceae</taxon>
        <taxon>Chrysophaeum</taxon>
    </lineage>
</organism>
<dbReference type="SMART" id="SM00129">
    <property type="entry name" value="KISc"/>
    <property type="match status" value="1"/>
</dbReference>
<feature type="coiled-coil region" evidence="7">
    <location>
        <begin position="364"/>
        <end position="465"/>
    </location>
</feature>
<evidence type="ECO:0000313" key="11">
    <source>
        <dbReference type="Proteomes" id="UP001230188"/>
    </source>
</evidence>
<dbReference type="Proteomes" id="UP001230188">
    <property type="component" value="Unassembled WGS sequence"/>
</dbReference>
<dbReference type="InterPro" id="IPR001752">
    <property type="entry name" value="Kinesin_motor_dom"/>
</dbReference>
<gene>
    <name evidence="10" type="ORF">CTAYLR_010740</name>
</gene>
<feature type="domain" description="Kinesin motor" evidence="9">
    <location>
        <begin position="774"/>
        <end position="1110"/>
    </location>
</feature>
<protein>
    <recommendedName>
        <fullName evidence="9">Kinesin motor domain-containing protein</fullName>
    </recommendedName>
</protein>
<dbReference type="PROSITE" id="PS50067">
    <property type="entry name" value="KINESIN_MOTOR_2"/>
    <property type="match status" value="1"/>
</dbReference>
<dbReference type="GO" id="GO:0003777">
    <property type="term" value="F:microtubule motor activity"/>
    <property type="evidence" value="ECO:0007669"/>
    <property type="project" value="InterPro"/>
</dbReference>
<feature type="coiled-coil region" evidence="7">
    <location>
        <begin position="25"/>
        <end position="82"/>
    </location>
</feature>
<evidence type="ECO:0000259" key="9">
    <source>
        <dbReference type="PROSITE" id="PS50067"/>
    </source>
</evidence>
<dbReference type="GO" id="GO:0005524">
    <property type="term" value="F:ATP binding"/>
    <property type="evidence" value="ECO:0007669"/>
    <property type="project" value="UniProtKB-KW"/>
</dbReference>
<dbReference type="InterPro" id="IPR019821">
    <property type="entry name" value="Kinesin_motor_CS"/>
</dbReference>
<feature type="coiled-coil region" evidence="7">
    <location>
        <begin position="137"/>
        <end position="164"/>
    </location>
</feature>
<keyword evidence="3" id="KW-0547">Nucleotide-binding</keyword>
<dbReference type="AlphaFoldDB" id="A0AAD7U6K0"/>